<evidence type="ECO:0000313" key="1">
    <source>
        <dbReference type="EMBL" id="KAI4322816.1"/>
    </source>
</evidence>
<comment type="caution">
    <text evidence="1">The sequence shown here is derived from an EMBL/GenBank/DDBJ whole genome shotgun (WGS) entry which is preliminary data.</text>
</comment>
<dbReference type="Proteomes" id="UP000828941">
    <property type="component" value="Chromosome 9"/>
</dbReference>
<sequence>MARLTLLIALLGALLLITTTSGCKTTVRIDEGGSSGRWKESCQRQLQRVNLRHCEQHIMQRISQQQGEREQNVLRFRGGIYTEEEESRELSEKCCEQLEELKGQECQCQALQQIMQRQSGQVRGRQQEQRLEQELRNLPNTCDMEPMHSCELRGRGKGY</sequence>
<proteinExistence type="predicted"/>
<evidence type="ECO:0000313" key="2">
    <source>
        <dbReference type="Proteomes" id="UP000828941"/>
    </source>
</evidence>
<accession>A0ACB9MI70</accession>
<dbReference type="EMBL" id="CM039434">
    <property type="protein sequence ID" value="KAI4322816.1"/>
    <property type="molecule type" value="Genomic_DNA"/>
</dbReference>
<gene>
    <name evidence="1" type="ORF">L6164_022475</name>
</gene>
<name>A0ACB9MI70_BAUVA</name>
<organism evidence="1 2">
    <name type="scientific">Bauhinia variegata</name>
    <name type="common">Purple orchid tree</name>
    <name type="synonym">Phanera variegata</name>
    <dbReference type="NCBI Taxonomy" id="167791"/>
    <lineage>
        <taxon>Eukaryota</taxon>
        <taxon>Viridiplantae</taxon>
        <taxon>Streptophyta</taxon>
        <taxon>Embryophyta</taxon>
        <taxon>Tracheophyta</taxon>
        <taxon>Spermatophyta</taxon>
        <taxon>Magnoliopsida</taxon>
        <taxon>eudicotyledons</taxon>
        <taxon>Gunneridae</taxon>
        <taxon>Pentapetalae</taxon>
        <taxon>rosids</taxon>
        <taxon>fabids</taxon>
        <taxon>Fabales</taxon>
        <taxon>Fabaceae</taxon>
        <taxon>Cercidoideae</taxon>
        <taxon>Cercideae</taxon>
        <taxon>Bauhiniinae</taxon>
        <taxon>Bauhinia</taxon>
    </lineage>
</organism>
<protein>
    <submittedName>
        <fullName evidence="1">Uncharacterized protein</fullName>
    </submittedName>
</protein>
<reference evidence="1 2" key="1">
    <citation type="journal article" date="2022" name="DNA Res.">
        <title>Chromosomal-level genome assembly of the orchid tree Bauhinia variegata (Leguminosae; Cercidoideae) supports the allotetraploid origin hypothesis of Bauhinia.</title>
        <authorList>
            <person name="Zhong Y."/>
            <person name="Chen Y."/>
            <person name="Zheng D."/>
            <person name="Pang J."/>
            <person name="Liu Y."/>
            <person name="Luo S."/>
            <person name="Meng S."/>
            <person name="Qian L."/>
            <person name="Wei D."/>
            <person name="Dai S."/>
            <person name="Zhou R."/>
        </authorList>
    </citation>
    <scope>NUCLEOTIDE SEQUENCE [LARGE SCALE GENOMIC DNA]</scope>
    <source>
        <strain evidence="1">BV-YZ2020</strain>
    </source>
</reference>
<keyword evidence="2" id="KW-1185">Reference proteome</keyword>